<dbReference type="PANTHER" id="PTHR46082:SF11">
    <property type="entry name" value="AAA+ ATPASE DOMAIN-CONTAINING PROTEIN-RELATED"/>
    <property type="match status" value="1"/>
</dbReference>
<dbReference type="InterPro" id="IPR053137">
    <property type="entry name" value="NLR-like"/>
</dbReference>
<dbReference type="PANTHER" id="PTHR46082">
    <property type="entry name" value="ATP/GTP-BINDING PROTEIN-RELATED"/>
    <property type="match status" value="1"/>
</dbReference>
<dbReference type="GO" id="GO:0003824">
    <property type="term" value="F:catalytic activity"/>
    <property type="evidence" value="ECO:0007669"/>
    <property type="project" value="InterPro"/>
</dbReference>
<comment type="caution">
    <text evidence="4">The sequence shown here is derived from an EMBL/GenBank/DDBJ whole genome shotgun (WGS) entry which is preliminary data.</text>
</comment>
<evidence type="ECO:0000313" key="4">
    <source>
        <dbReference type="EMBL" id="KAK1598850.1"/>
    </source>
</evidence>
<dbReference type="Proteomes" id="UP001230504">
    <property type="component" value="Unassembled WGS sequence"/>
</dbReference>
<organism evidence="4 5">
    <name type="scientific">Colletotrichum navitas</name>
    <dbReference type="NCBI Taxonomy" id="681940"/>
    <lineage>
        <taxon>Eukaryota</taxon>
        <taxon>Fungi</taxon>
        <taxon>Dikarya</taxon>
        <taxon>Ascomycota</taxon>
        <taxon>Pezizomycotina</taxon>
        <taxon>Sordariomycetes</taxon>
        <taxon>Hypocreomycetidae</taxon>
        <taxon>Glomerellales</taxon>
        <taxon>Glomerellaceae</taxon>
        <taxon>Colletotrichum</taxon>
        <taxon>Colletotrichum graminicola species complex</taxon>
    </lineage>
</organism>
<evidence type="ECO:0000313" key="5">
    <source>
        <dbReference type="Proteomes" id="UP001230504"/>
    </source>
</evidence>
<feature type="region of interest" description="Disordered" evidence="2">
    <location>
        <begin position="1"/>
        <end position="33"/>
    </location>
</feature>
<keyword evidence="1" id="KW-0677">Repeat</keyword>
<accession>A0AAD8VBV3</accession>
<sequence length="717" mass="80756">MASDHTQEKRAWDSTNENENKTETLAKRPRSMACELNDTESPEHHTRKELSHEDYTVVWVCALPMEMAAAKAMLEVVHKPLLMNPNDTNQYVFGSIARHNIVLVCLPSGQYGMARAAIFANQIHWNFPSIYIKLTVGIGGGVPSKGDMRLGDVVVGQTGTFRVTDFLGYPPWTIYQAVTKLWADHKSQSSSIPLILSEMIQRNPTMSAYTYRGTEQDRLYEATYDHVGETCEFCDPAELVHRNARPDNNPRIHYGTIHSADHAMTRGRTRDILAVKHDDIWCFETEAVGLERHFQCLVIRGICNYSDSHEAKQWQEYAAATAAAYAKELMSVIQPGIVPPPMPSAQEAFPSDKSLTLGPSGLIHSLGLSKIDSRYENIKEAHSQTCHWLLDHPDYLCWLDPSKMTDHHGFVWISGEPGTGKSTIVKYASSQATKNATPESAVISFFFDNHGYDPERTIEGMYRSLLLQLFSKLPMLREALNDVADKPLGSISSGLSKVPLLQDLLLKAIARLGRQEVTCFVDTFDECDEKETGHQGDIEFYVQDKLQTRNQEQSEDIKAQVLQKASGVFLWVVLVVDILNNEYIQGHISAVKERLIEIPPELDGLFHYILTRDKDNIDDFLFCIQWLLFSSRPLTREEYYFAMTAGLQPQVPGPRNPNEITTEDMDLFILRSSRGLAITLTRSNKWSSCKTFLYSSLDPGIPAVAYLIQIEGTARVA</sequence>
<dbReference type="EMBL" id="JAHLJV010000003">
    <property type="protein sequence ID" value="KAK1598850.1"/>
    <property type="molecule type" value="Genomic_DNA"/>
</dbReference>
<dbReference type="SUPFAM" id="SSF53167">
    <property type="entry name" value="Purine and uridine phosphorylases"/>
    <property type="match status" value="1"/>
</dbReference>
<protein>
    <submittedName>
        <fullName evidence="4">Pfs domain-containing protein</fullName>
    </submittedName>
</protein>
<feature type="compositionally biased region" description="Basic and acidic residues" evidence="2">
    <location>
        <begin position="1"/>
        <end position="26"/>
    </location>
</feature>
<dbReference type="GeneID" id="85444869"/>
<keyword evidence="5" id="KW-1185">Reference proteome</keyword>
<dbReference type="GO" id="GO:0009116">
    <property type="term" value="P:nucleoside metabolic process"/>
    <property type="evidence" value="ECO:0007669"/>
    <property type="project" value="InterPro"/>
</dbReference>
<dbReference type="RefSeq" id="XP_060419512.1">
    <property type="nucleotide sequence ID" value="XM_060560629.1"/>
</dbReference>
<dbReference type="SUPFAM" id="SSF52540">
    <property type="entry name" value="P-loop containing nucleoside triphosphate hydrolases"/>
    <property type="match status" value="1"/>
</dbReference>
<proteinExistence type="predicted"/>
<feature type="domain" description="Nephrocystin 3-like N-terminal" evidence="3">
    <location>
        <begin position="384"/>
        <end position="532"/>
    </location>
</feature>
<dbReference type="Gene3D" id="3.40.50.300">
    <property type="entry name" value="P-loop containing nucleotide triphosphate hydrolases"/>
    <property type="match status" value="1"/>
</dbReference>
<evidence type="ECO:0000256" key="1">
    <source>
        <dbReference type="ARBA" id="ARBA00022737"/>
    </source>
</evidence>
<name>A0AAD8VBV3_9PEZI</name>
<evidence type="ECO:0000259" key="3">
    <source>
        <dbReference type="Pfam" id="PF24883"/>
    </source>
</evidence>
<dbReference type="AlphaFoldDB" id="A0AAD8VBV3"/>
<evidence type="ECO:0000256" key="2">
    <source>
        <dbReference type="SAM" id="MobiDB-lite"/>
    </source>
</evidence>
<dbReference type="Gene3D" id="3.40.50.1580">
    <property type="entry name" value="Nucleoside phosphorylase domain"/>
    <property type="match status" value="1"/>
</dbReference>
<dbReference type="InterPro" id="IPR027417">
    <property type="entry name" value="P-loop_NTPase"/>
</dbReference>
<dbReference type="InterPro" id="IPR056884">
    <property type="entry name" value="NPHP3-like_N"/>
</dbReference>
<gene>
    <name evidence="4" type="ORF">LY79DRAFT_586385</name>
</gene>
<dbReference type="InterPro" id="IPR035994">
    <property type="entry name" value="Nucleoside_phosphorylase_sf"/>
</dbReference>
<dbReference type="Pfam" id="PF24883">
    <property type="entry name" value="NPHP3_N"/>
    <property type="match status" value="1"/>
</dbReference>
<reference evidence="4" key="1">
    <citation type="submission" date="2021-06" db="EMBL/GenBank/DDBJ databases">
        <title>Comparative genomics, transcriptomics and evolutionary studies reveal genomic signatures of adaptation to plant cell wall in hemibiotrophic fungi.</title>
        <authorList>
            <consortium name="DOE Joint Genome Institute"/>
            <person name="Baroncelli R."/>
            <person name="Diaz J.F."/>
            <person name="Benocci T."/>
            <person name="Peng M."/>
            <person name="Battaglia E."/>
            <person name="Haridas S."/>
            <person name="Andreopoulos W."/>
            <person name="Labutti K."/>
            <person name="Pangilinan J."/>
            <person name="Floch G.L."/>
            <person name="Makela M.R."/>
            <person name="Henrissat B."/>
            <person name="Grigoriev I.V."/>
            <person name="Crouch J.A."/>
            <person name="De Vries R.P."/>
            <person name="Sukno S.A."/>
            <person name="Thon M.R."/>
        </authorList>
    </citation>
    <scope>NUCLEOTIDE SEQUENCE</scope>
    <source>
        <strain evidence="4">CBS 125086</strain>
    </source>
</reference>